<dbReference type="Pfam" id="PF01841">
    <property type="entry name" value="Transglut_core"/>
    <property type="match status" value="1"/>
</dbReference>
<name>A0ABN5GZK1_9FIRM</name>
<keyword evidence="3" id="KW-1185">Reference proteome</keyword>
<dbReference type="PANTHER" id="PTHR33490">
    <property type="entry name" value="BLR5614 PROTEIN-RELATED"/>
    <property type="match status" value="1"/>
</dbReference>
<dbReference type="PANTHER" id="PTHR33490:SF1">
    <property type="entry name" value="SLL1233 PROTEIN"/>
    <property type="match status" value="1"/>
</dbReference>
<sequence>MNIVLRHDTIYEYQEPIFSLASELHLRPLNNARQIVESFQIMTIPSTHLYEYIDRFGNAVHHFTIPKHLQAVEISATSRVSTMDQPFAYRHPTGFLGYESLSATMRTTVDEEMKAWIREVDHPELPVVERVKGLTQATHQYFTYEAGVTTVLDTAKDFMHLKRGVCQDFAHFLVSVCRFLGIPALYVSGYVIPQGETPTASHAWAAVYTGVLSSKQWTGFDPVAGTVTNDRYIWVALGRDYGDVTPVRGVYWGTRHENLQVSIQIEE</sequence>
<evidence type="ECO:0000313" key="2">
    <source>
        <dbReference type="EMBL" id="AUW93799.1"/>
    </source>
</evidence>
<dbReference type="InterPro" id="IPR038765">
    <property type="entry name" value="Papain-like_cys_pep_sf"/>
</dbReference>
<dbReference type="EMBL" id="CP019454">
    <property type="protein sequence ID" value="AUW93799.1"/>
    <property type="molecule type" value="Genomic_DNA"/>
</dbReference>
<dbReference type="Pfam" id="PF08379">
    <property type="entry name" value="Bact_transglu_N"/>
    <property type="match status" value="1"/>
</dbReference>
<dbReference type="InterPro" id="IPR013589">
    <property type="entry name" value="Bac_transglu_N"/>
</dbReference>
<evidence type="ECO:0000313" key="3">
    <source>
        <dbReference type="Proteomes" id="UP000325292"/>
    </source>
</evidence>
<accession>A0ABN5GZK1</accession>
<evidence type="ECO:0000259" key="1">
    <source>
        <dbReference type="SMART" id="SM00460"/>
    </source>
</evidence>
<dbReference type="SUPFAM" id="SSF54001">
    <property type="entry name" value="Cysteine proteinases"/>
    <property type="match status" value="1"/>
</dbReference>
<dbReference type="Proteomes" id="UP000325292">
    <property type="component" value="Chromosome"/>
</dbReference>
<dbReference type="Gene3D" id="3.10.620.30">
    <property type="match status" value="1"/>
</dbReference>
<dbReference type="SMART" id="SM00460">
    <property type="entry name" value="TGc"/>
    <property type="match status" value="1"/>
</dbReference>
<proteinExistence type="predicted"/>
<dbReference type="InterPro" id="IPR002931">
    <property type="entry name" value="Transglutaminase-like"/>
</dbReference>
<gene>
    <name evidence="2" type="ORF">BXT84_07470</name>
</gene>
<reference evidence="2 3" key="1">
    <citation type="journal article" date="2019" name="Sci. Rep.">
        <title>Sulfobacillus thermotolerans: new insights into resistance and metabolic capacities of acidophilic chemolithotrophs.</title>
        <authorList>
            <person name="Panyushkina A.E."/>
            <person name="Babenko V.V."/>
            <person name="Nikitina A.S."/>
            <person name="Selezneva O.V."/>
            <person name="Tsaplina I.A."/>
            <person name="Letarova M.A."/>
            <person name="Kostryukova E.S."/>
            <person name="Letarov A.V."/>
        </authorList>
    </citation>
    <scope>NUCLEOTIDE SEQUENCE [LARGE SCALE GENOMIC DNA]</scope>
    <source>
        <strain evidence="2 3">Kr1</strain>
    </source>
</reference>
<organism evidence="2 3">
    <name type="scientific">Sulfobacillus thermotolerans</name>
    <dbReference type="NCBI Taxonomy" id="338644"/>
    <lineage>
        <taxon>Bacteria</taxon>
        <taxon>Bacillati</taxon>
        <taxon>Bacillota</taxon>
        <taxon>Clostridia</taxon>
        <taxon>Eubacteriales</taxon>
        <taxon>Clostridiales Family XVII. Incertae Sedis</taxon>
        <taxon>Sulfobacillus</taxon>
    </lineage>
</organism>
<protein>
    <recommendedName>
        <fullName evidence="1">Transglutaminase-like domain-containing protein</fullName>
    </recommendedName>
</protein>
<feature type="domain" description="Transglutaminase-like" evidence="1">
    <location>
        <begin position="158"/>
        <end position="224"/>
    </location>
</feature>